<name>A0A0V1I200_9BILA</name>
<gene>
    <name evidence="1" type="ORF">T11_2276</name>
</gene>
<dbReference type="EMBL" id="JYDP01000009">
    <property type="protein sequence ID" value="KRZ16790.1"/>
    <property type="molecule type" value="Genomic_DNA"/>
</dbReference>
<dbReference type="AlphaFoldDB" id="A0A0V1I200"/>
<organism evidence="1 2">
    <name type="scientific">Trichinella zimbabwensis</name>
    <dbReference type="NCBI Taxonomy" id="268475"/>
    <lineage>
        <taxon>Eukaryota</taxon>
        <taxon>Metazoa</taxon>
        <taxon>Ecdysozoa</taxon>
        <taxon>Nematoda</taxon>
        <taxon>Enoplea</taxon>
        <taxon>Dorylaimia</taxon>
        <taxon>Trichinellida</taxon>
        <taxon>Trichinellidae</taxon>
        <taxon>Trichinella</taxon>
    </lineage>
</organism>
<protein>
    <submittedName>
        <fullName evidence="1">Uncharacterized protein</fullName>
    </submittedName>
</protein>
<keyword evidence="2" id="KW-1185">Reference proteome</keyword>
<reference evidence="1 2" key="1">
    <citation type="submission" date="2015-01" db="EMBL/GenBank/DDBJ databases">
        <title>Evolution of Trichinella species and genotypes.</title>
        <authorList>
            <person name="Korhonen P.K."/>
            <person name="Edoardo P."/>
            <person name="Giuseppe L.R."/>
            <person name="Gasser R.B."/>
        </authorList>
    </citation>
    <scope>NUCLEOTIDE SEQUENCE [LARGE SCALE GENOMIC DNA]</scope>
    <source>
        <strain evidence="1">ISS1029</strain>
    </source>
</reference>
<proteinExistence type="predicted"/>
<sequence length="93" mass="10802">MHIVYSARFRCRVKGTEEEDHGGGGGRRICQFLRFSSARLQHCLCDDRLHLIRSSWRPLGVVENFWTFAKICLPGNVHVNAWCGRTGWRDTNR</sequence>
<accession>A0A0V1I200</accession>
<dbReference type="Proteomes" id="UP000055024">
    <property type="component" value="Unassembled WGS sequence"/>
</dbReference>
<evidence type="ECO:0000313" key="1">
    <source>
        <dbReference type="EMBL" id="KRZ16790.1"/>
    </source>
</evidence>
<comment type="caution">
    <text evidence="1">The sequence shown here is derived from an EMBL/GenBank/DDBJ whole genome shotgun (WGS) entry which is preliminary data.</text>
</comment>
<evidence type="ECO:0000313" key="2">
    <source>
        <dbReference type="Proteomes" id="UP000055024"/>
    </source>
</evidence>